<dbReference type="RefSeq" id="WP_100703014.1">
    <property type="nucleotide sequence ID" value="NZ_PIQI01000025.1"/>
</dbReference>
<feature type="transmembrane region" description="Helical" evidence="1">
    <location>
        <begin position="136"/>
        <end position="158"/>
    </location>
</feature>
<dbReference type="EMBL" id="PIQI01000025">
    <property type="protein sequence ID" value="PJZ04198.1"/>
    <property type="molecule type" value="Genomic_DNA"/>
</dbReference>
<protein>
    <submittedName>
        <fullName evidence="2">Uncharacterized protein</fullName>
    </submittedName>
</protein>
<name>A0A2M9W9N6_9GAMM</name>
<dbReference type="OrthoDB" id="6607208at2"/>
<keyword evidence="1" id="KW-0812">Transmembrane</keyword>
<evidence type="ECO:0000313" key="2">
    <source>
        <dbReference type="EMBL" id="PJZ04198.1"/>
    </source>
</evidence>
<evidence type="ECO:0000256" key="1">
    <source>
        <dbReference type="SAM" id="Phobius"/>
    </source>
</evidence>
<keyword evidence="1" id="KW-0472">Membrane</keyword>
<keyword evidence="3" id="KW-1185">Reference proteome</keyword>
<evidence type="ECO:0000313" key="3">
    <source>
        <dbReference type="Proteomes" id="UP000232062"/>
    </source>
</evidence>
<gene>
    <name evidence="2" type="ORF">PRCB_18195</name>
</gene>
<keyword evidence="1" id="KW-1133">Transmembrane helix</keyword>
<accession>A0A2M9W9N6</accession>
<proteinExistence type="predicted"/>
<reference evidence="2 3" key="1">
    <citation type="submission" date="2017-11" db="EMBL/GenBank/DDBJ databases">
        <title>The genome sequence of Pantoea rodasii DSM 26611.</title>
        <authorList>
            <person name="Gao J."/>
            <person name="Mao X."/>
            <person name="Sun J."/>
        </authorList>
    </citation>
    <scope>NUCLEOTIDE SEQUENCE [LARGE SCALE GENOMIC DNA]</scope>
    <source>
        <strain evidence="2 3">DSM 26611</strain>
    </source>
</reference>
<dbReference type="AlphaFoldDB" id="A0A2M9W9N6"/>
<organism evidence="2 3">
    <name type="scientific">Pantoea rodasii</name>
    <dbReference type="NCBI Taxonomy" id="1076549"/>
    <lineage>
        <taxon>Bacteria</taxon>
        <taxon>Pseudomonadati</taxon>
        <taxon>Pseudomonadota</taxon>
        <taxon>Gammaproteobacteria</taxon>
        <taxon>Enterobacterales</taxon>
        <taxon>Erwiniaceae</taxon>
        <taxon>Pantoea</taxon>
    </lineage>
</organism>
<comment type="caution">
    <text evidence="2">The sequence shown here is derived from an EMBL/GenBank/DDBJ whole genome shotgun (WGS) entry which is preliminary data.</text>
</comment>
<feature type="transmembrane region" description="Helical" evidence="1">
    <location>
        <begin position="93"/>
        <end position="115"/>
    </location>
</feature>
<dbReference type="Proteomes" id="UP000232062">
    <property type="component" value="Unassembled WGS sequence"/>
</dbReference>
<feature type="transmembrane region" description="Helical" evidence="1">
    <location>
        <begin position="170"/>
        <end position="192"/>
    </location>
</feature>
<sequence>MIGKLLKSVSWQTKEDVFRDLKLNRDHKKLRWNWIERLLVSCSTHYIKAMIVLWTTAAGAVWLAEYFRPVLHPFARQHFTGITNLSGWMSNLLGSQLTIIGIVFPLVVGLISVLFQKKSARLHIQSAYQLHSGYMFSGLSGLSLAGFILLGGMASSFGDKYTNTAFAVTAFLWMLFNITLSIWFFVTSLNVLDERKRDGLMRKYFLSHILMDDIHKSMTRSCLRYPGVYLGEKYLKKVSILPYQAYGKNNMSYVKRGIKKNEIIIDFYIKPLKFLLKRLRPASEGKVEIVILPTHNNMPGELILLSYQGVKPSKFWCWLYSRCFVTGVPEDLNRQDDITFDFFAEAYDALDDKNISVFKAGVIRLIETYSSLKRGFSHSEGNYLDTESELGRHLSISASFHYDLRKFFREVVKTTETSGEYFHESMYIPLYVYRKSEASNFSDFKQFLQSLFGVWHVLNEWRAGLGTTLSASQEQTHQELIRNFISQWEGWSLGLIIGKPGSDEFAARLMYHLHQTVRLLLPPVVGDNNYSVRNVHDVLCLWYEKSRLERHWEEEYRWHSFFLTPDYLNLQETDSQWNLMLRSGSYNEAAAQAIIFSNALSDMRLLISAYIIANIEPQEHVDLVDLVTHLLDSRLYEDRGTYDTLTPAFRDATDIIDVIIRTEHYNTHHDSSWYHGLSETIEVMNSFNERPLIAGRMYSGVREDLGSLYGAYALLAIKLARKNEQVTHRVNEALAGGLFSYSSKCRVIMLLERLKRTHEEPFDAYIISEADYATNVIFFNGILDRYISLFNRSKESDIISAEVDKDHFRNIELRLTQSLSESLREDILLACLSFTTSSNFNKNWQMEYIPANVSKEYVSLGLNHNFHVDFPSASDIKNYILRKLHQYMWKLSAKVTMQVNSLDALLKDVSNKTADQLDYVLVVYGSRFSEEFRELVYLRERHISLSITIDVSPKGGNTLPLRINNCLIYMVYNSRVESSLLVRKDSLDELCLFQYPDGTLFNTYYHSGRDPLEGVMTTLWEMDMRLTGTLESRYKHI</sequence>
<feature type="transmembrane region" description="Helical" evidence="1">
    <location>
        <begin position="38"/>
        <end position="64"/>
    </location>
</feature>